<feature type="compositionally biased region" description="Gly residues" evidence="7">
    <location>
        <begin position="503"/>
        <end position="514"/>
    </location>
</feature>
<comment type="caution">
    <text evidence="8">The sequence shown here is derived from an EMBL/GenBank/DDBJ whole genome shotgun (WGS) entry which is preliminary data.</text>
</comment>
<evidence type="ECO:0000313" key="8">
    <source>
        <dbReference type="EMBL" id="PHH79402.1"/>
    </source>
</evidence>
<dbReference type="Pfam" id="PF00067">
    <property type="entry name" value="p450"/>
    <property type="match status" value="1"/>
</dbReference>
<keyword evidence="2 5" id="KW-0349">Heme</keyword>
<dbReference type="AlphaFoldDB" id="A0A2C5ZI45"/>
<dbReference type="OrthoDB" id="1470350at2759"/>
<evidence type="ECO:0000256" key="4">
    <source>
        <dbReference type="ARBA" id="ARBA00023004"/>
    </source>
</evidence>
<dbReference type="GO" id="GO:0005506">
    <property type="term" value="F:iron ion binding"/>
    <property type="evidence" value="ECO:0007669"/>
    <property type="project" value="InterPro"/>
</dbReference>
<dbReference type="PROSITE" id="PS00086">
    <property type="entry name" value="CYTOCHROME_P450"/>
    <property type="match status" value="1"/>
</dbReference>
<evidence type="ECO:0000256" key="1">
    <source>
        <dbReference type="ARBA" id="ARBA00001971"/>
    </source>
</evidence>
<dbReference type="InterPro" id="IPR036396">
    <property type="entry name" value="Cyt_P450_sf"/>
</dbReference>
<dbReference type="PANTHER" id="PTHR24305">
    <property type="entry name" value="CYTOCHROME P450"/>
    <property type="match status" value="1"/>
</dbReference>
<dbReference type="Proteomes" id="UP000224854">
    <property type="component" value="Unassembled WGS sequence"/>
</dbReference>
<keyword evidence="3 5" id="KW-0479">Metal-binding</keyword>
<evidence type="ECO:0000256" key="5">
    <source>
        <dbReference type="PIRSR" id="PIRSR602401-1"/>
    </source>
</evidence>
<accession>A0A2C5ZI45</accession>
<keyword evidence="9" id="KW-1185">Reference proteome</keyword>
<keyword evidence="6" id="KW-0503">Monooxygenase</keyword>
<comment type="similarity">
    <text evidence="6">Belongs to the cytochrome P450 family.</text>
</comment>
<dbReference type="InterPro" id="IPR002401">
    <property type="entry name" value="Cyt_P450_E_grp-I"/>
</dbReference>
<dbReference type="GO" id="GO:0016705">
    <property type="term" value="F:oxidoreductase activity, acting on paired donors, with incorporation or reduction of molecular oxygen"/>
    <property type="evidence" value="ECO:0007669"/>
    <property type="project" value="InterPro"/>
</dbReference>
<feature type="region of interest" description="Disordered" evidence="7">
    <location>
        <begin position="500"/>
        <end position="530"/>
    </location>
</feature>
<evidence type="ECO:0000256" key="6">
    <source>
        <dbReference type="RuleBase" id="RU000461"/>
    </source>
</evidence>
<dbReference type="InterPro" id="IPR017972">
    <property type="entry name" value="Cyt_P450_CS"/>
</dbReference>
<dbReference type="SUPFAM" id="SSF48264">
    <property type="entry name" value="Cytochrome P450"/>
    <property type="match status" value="1"/>
</dbReference>
<evidence type="ECO:0008006" key="10">
    <source>
        <dbReference type="Google" id="ProtNLM"/>
    </source>
</evidence>
<dbReference type="PANTHER" id="PTHR24305:SF223">
    <property type="entry name" value="CYTOCHROME P450-DIT2"/>
    <property type="match status" value="1"/>
</dbReference>
<keyword evidence="4 5" id="KW-0408">Iron</keyword>
<gene>
    <name evidence="8" type="ORF">CDD82_2415</name>
</gene>
<organism evidence="8 9">
    <name type="scientific">Ophiocordyceps australis</name>
    <dbReference type="NCBI Taxonomy" id="1399860"/>
    <lineage>
        <taxon>Eukaryota</taxon>
        <taxon>Fungi</taxon>
        <taxon>Dikarya</taxon>
        <taxon>Ascomycota</taxon>
        <taxon>Pezizomycotina</taxon>
        <taxon>Sordariomycetes</taxon>
        <taxon>Hypocreomycetidae</taxon>
        <taxon>Hypocreales</taxon>
        <taxon>Ophiocordycipitaceae</taxon>
        <taxon>Ophiocordyceps</taxon>
    </lineage>
</organism>
<name>A0A2C5ZI45_9HYPO</name>
<comment type="cofactor">
    <cofactor evidence="1 5">
        <name>heme</name>
        <dbReference type="ChEBI" id="CHEBI:30413"/>
    </cofactor>
</comment>
<protein>
    <recommendedName>
        <fullName evidence="10">Cytochrome P450</fullName>
    </recommendedName>
</protein>
<dbReference type="PRINTS" id="PR00463">
    <property type="entry name" value="EP450I"/>
</dbReference>
<dbReference type="PRINTS" id="PR00385">
    <property type="entry name" value="P450"/>
</dbReference>
<dbReference type="CDD" id="cd11070">
    <property type="entry name" value="CYP56-like"/>
    <property type="match status" value="1"/>
</dbReference>
<dbReference type="InterPro" id="IPR001128">
    <property type="entry name" value="Cyt_P450"/>
</dbReference>
<dbReference type="Gene3D" id="1.10.630.10">
    <property type="entry name" value="Cytochrome P450"/>
    <property type="match status" value="1"/>
</dbReference>
<evidence type="ECO:0000256" key="3">
    <source>
        <dbReference type="ARBA" id="ARBA00022723"/>
    </source>
</evidence>
<evidence type="ECO:0000313" key="9">
    <source>
        <dbReference type="Proteomes" id="UP000224854"/>
    </source>
</evidence>
<dbReference type="InterPro" id="IPR050121">
    <property type="entry name" value="Cytochrome_P450_monoxygenase"/>
</dbReference>
<dbReference type="GO" id="GO:0020037">
    <property type="term" value="F:heme binding"/>
    <property type="evidence" value="ECO:0007669"/>
    <property type="project" value="InterPro"/>
</dbReference>
<keyword evidence="6" id="KW-0560">Oxidoreductase</keyword>
<sequence length="647" mass="72864">MQTLLMVVALSVVYGVYYYLSNLLHRISEAKRSGFNYVVVPCDPVALPWQLTHGIWVRIIKLFPKSWWEQWLDLMIPDMPFHTGFQSFKRHGEAFLIVSPFSMMLELANAETIRYVAMHRELFPKWTASYGILRQFGENVLTSEGQVWRTHRKVTSASFNERNAALVFREAILQTQGMMRTWTGPDGLRTEPLRTVERDTMRLALNIIGYVGFGLRLLWPGQSVAPNSDPKLVKYGSLEAPPGHKLSFIDTMASVMDNLLLLLLMPKWLLHLWPAKRTKLASTAYIDYIKYMDELMEDKIEEARKGDHAEEGMDLMGHLARTTYGTGAGQTGEAQGKQRPVVLTRDEIIGNAFIMFVAGHETTANTLHFTLVQLATNPSAQRKMQRDIDELVGDSDPSTWDYDSLVGPMTASMVGACMYETLRLIPPAAELPKQVSRSQDQPIPMDGRKYVVPKGTVVSLVGVSVHQNPRYWPHAESRIRRGENDLGDFRPERWFQKASAAGITGGGSGSGSGSGSEDIEDYGGYSGPDTNAQLFRPTRGAYIPFSDGARSCLGRRIAQVEIIAALTVLFREYSLELAVDDWATEAELATMSPTDQRRVYRTAQDNSRYVMSQASSLITLKLHGEKHVPVRLVRRGEERFVNWVEDY</sequence>
<feature type="binding site" description="axial binding residue" evidence="5">
    <location>
        <position position="552"/>
    </location>
    <ligand>
        <name>heme</name>
        <dbReference type="ChEBI" id="CHEBI:30413"/>
    </ligand>
    <ligandPart>
        <name>Fe</name>
        <dbReference type="ChEBI" id="CHEBI:18248"/>
    </ligandPart>
</feature>
<proteinExistence type="inferred from homology"/>
<evidence type="ECO:0000256" key="2">
    <source>
        <dbReference type="ARBA" id="ARBA00022617"/>
    </source>
</evidence>
<dbReference type="GO" id="GO:0004497">
    <property type="term" value="F:monooxygenase activity"/>
    <property type="evidence" value="ECO:0007669"/>
    <property type="project" value="UniProtKB-KW"/>
</dbReference>
<dbReference type="EMBL" id="NJEU01000187">
    <property type="protein sequence ID" value="PHH79402.1"/>
    <property type="molecule type" value="Genomic_DNA"/>
</dbReference>
<reference evidence="8 9" key="1">
    <citation type="submission" date="2017-06" db="EMBL/GenBank/DDBJ databases">
        <title>Ant-infecting Ophiocordyceps genomes reveal a high diversity of potential behavioral manipulation genes and a possible major role for enterotoxins.</title>
        <authorList>
            <person name="De Bekker C."/>
            <person name="Evans H.C."/>
            <person name="Brachmann A."/>
            <person name="Hughes D.P."/>
        </authorList>
    </citation>
    <scope>NUCLEOTIDE SEQUENCE [LARGE SCALE GENOMIC DNA]</scope>
    <source>
        <strain evidence="8 9">1348a</strain>
    </source>
</reference>
<evidence type="ECO:0000256" key="7">
    <source>
        <dbReference type="SAM" id="MobiDB-lite"/>
    </source>
</evidence>